<protein>
    <submittedName>
        <fullName evidence="2">Uncharacterized protein</fullName>
    </submittedName>
</protein>
<reference evidence="2 3" key="1">
    <citation type="submission" date="2020-08" db="EMBL/GenBank/DDBJ databases">
        <title>Plant Genome Project.</title>
        <authorList>
            <person name="Zhang R.-G."/>
        </authorList>
    </citation>
    <scope>NUCLEOTIDE SEQUENCE [LARGE SCALE GENOMIC DNA]</scope>
    <source>
        <tissue evidence="2">Rhizome</tissue>
    </source>
</reference>
<evidence type="ECO:0000313" key="2">
    <source>
        <dbReference type="EMBL" id="KAG6504289.1"/>
    </source>
</evidence>
<feature type="region of interest" description="Disordered" evidence="1">
    <location>
        <begin position="53"/>
        <end position="215"/>
    </location>
</feature>
<dbReference type="EMBL" id="JACMSC010000010">
    <property type="protein sequence ID" value="KAG6504289.1"/>
    <property type="molecule type" value="Genomic_DNA"/>
</dbReference>
<dbReference type="AlphaFoldDB" id="A0A8J5GIE9"/>
<organism evidence="2 3">
    <name type="scientific">Zingiber officinale</name>
    <name type="common">Ginger</name>
    <name type="synonym">Amomum zingiber</name>
    <dbReference type="NCBI Taxonomy" id="94328"/>
    <lineage>
        <taxon>Eukaryota</taxon>
        <taxon>Viridiplantae</taxon>
        <taxon>Streptophyta</taxon>
        <taxon>Embryophyta</taxon>
        <taxon>Tracheophyta</taxon>
        <taxon>Spermatophyta</taxon>
        <taxon>Magnoliopsida</taxon>
        <taxon>Liliopsida</taxon>
        <taxon>Zingiberales</taxon>
        <taxon>Zingiberaceae</taxon>
        <taxon>Zingiber</taxon>
    </lineage>
</organism>
<feature type="compositionally biased region" description="Basic and acidic residues" evidence="1">
    <location>
        <begin position="138"/>
        <end position="154"/>
    </location>
</feature>
<evidence type="ECO:0000313" key="3">
    <source>
        <dbReference type="Proteomes" id="UP000734854"/>
    </source>
</evidence>
<evidence type="ECO:0000256" key="1">
    <source>
        <dbReference type="SAM" id="MobiDB-lite"/>
    </source>
</evidence>
<feature type="compositionally biased region" description="Basic and acidic residues" evidence="1">
    <location>
        <begin position="166"/>
        <end position="177"/>
    </location>
</feature>
<feature type="compositionally biased region" description="Basic and acidic residues" evidence="1">
    <location>
        <begin position="68"/>
        <end position="109"/>
    </location>
</feature>
<sequence>MRCTKLSDPPFVSRHSSSLRINDTGKTGVMFTRFYPTSSTLIQVEEIRDIIFQSTHSSRPDSYPSPRHYGDRYDDDHSDSRYASRDDDLYSDERYGRDGYKDDEHKGGQEGDYGSRNTGFSRKCSFDDDDRSISVGGRVDHVPRDERELDRRLSEQSSGAPPSYEEATRDVHNHVQGDRNISGVKGAAPTEPSSVPSTNSPPPNSESGFTTCASC</sequence>
<accession>A0A8J5GIE9</accession>
<gene>
    <name evidence="2" type="ORF">ZIOFF_036620</name>
</gene>
<feature type="compositionally biased region" description="Low complexity" evidence="1">
    <location>
        <begin position="189"/>
        <end position="198"/>
    </location>
</feature>
<proteinExistence type="predicted"/>
<keyword evidence="3" id="KW-1185">Reference proteome</keyword>
<comment type="caution">
    <text evidence="2">The sequence shown here is derived from an EMBL/GenBank/DDBJ whole genome shotgun (WGS) entry which is preliminary data.</text>
</comment>
<dbReference type="Proteomes" id="UP000734854">
    <property type="component" value="Unassembled WGS sequence"/>
</dbReference>
<name>A0A8J5GIE9_ZINOF</name>